<reference evidence="3" key="1">
    <citation type="submission" date="2016-10" db="EMBL/GenBank/DDBJ databases">
        <authorList>
            <person name="Varghese N."/>
            <person name="Submissions S."/>
        </authorList>
    </citation>
    <scope>NUCLEOTIDE SEQUENCE [LARGE SCALE GENOMIC DNA]</scope>
    <source>
        <strain evidence="3">CGMCC 1.10121</strain>
    </source>
</reference>
<evidence type="ECO:0000313" key="3">
    <source>
        <dbReference type="Proteomes" id="UP000199126"/>
    </source>
</evidence>
<dbReference type="InterPro" id="IPR000415">
    <property type="entry name" value="Nitroreductase-like"/>
</dbReference>
<dbReference type="CDD" id="cd02142">
    <property type="entry name" value="McbC_SagB-like_oxidoreductase"/>
    <property type="match status" value="1"/>
</dbReference>
<dbReference type="InterPro" id="IPR029479">
    <property type="entry name" value="Nitroreductase"/>
</dbReference>
<dbReference type="Proteomes" id="UP000199126">
    <property type="component" value="Unassembled WGS sequence"/>
</dbReference>
<dbReference type="PANTHER" id="PTHR43745">
    <property type="entry name" value="NITROREDUCTASE MJ1384-RELATED"/>
    <property type="match status" value="1"/>
</dbReference>
<accession>A0A1H8V592</accession>
<dbReference type="OrthoDB" id="10206at2157"/>
<dbReference type="EMBL" id="FODV01000014">
    <property type="protein sequence ID" value="SEP10586.1"/>
    <property type="molecule type" value="Genomic_DNA"/>
</dbReference>
<dbReference type="RefSeq" id="WP_089826837.1">
    <property type="nucleotide sequence ID" value="NZ_FODV01000014.1"/>
</dbReference>
<evidence type="ECO:0000259" key="1">
    <source>
        <dbReference type="Pfam" id="PF00881"/>
    </source>
</evidence>
<protein>
    <submittedName>
        <fullName evidence="2">SagB-type dehydrogenase domain-containing protein</fullName>
    </submittedName>
</protein>
<dbReference type="InterPro" id="IPR052544">
    <property type="entry name" value="Bacteriocin_Proc_Enz"/>
</dbReference>
<dbReference type="PANTHER" id="PTHR43745:SF2">
    <property type="entry name" value="NITROREDUCTASE MJ1384-RELATED"/>
    <property type="match status" value="1"/>
</dbReference>
<name>A0A1H8V592_9EURY</name>
<organism evidence="2 3">
    <name type="scientific">Halogranum amylolyticum</name>
    <dbReference type="NCBI Taxonomy" id="660520"/>
    <lineage>
        <taxon>Archaea</taxon>
        <taxon>Methanobacteriati</taxon>
        <taxon>Methanobacteriota</taxon>
        <taxon>Stenosarchaea group</taxon>
        <taxon>Halobacteria</taxon>
        <taxon>Halobacteriales</taxon>
        <taxon>Haloferacaceae</taxon>
    </lineage>
</organism>
<dbReference type="Gene3D" id="3.40.109.10">
    <property type="entry name" value="NADH Oxidase"/>
    <property type="match status" value="1"/>
</dbReference>
<dbReference type="Pfam" id="PF00881">
    <property type="entry name" value="Nitroreductase"/>
    <property type="match status" value="1"/>
</dbReference>
<dbReference type="AlphaFoldDB" id="A0A1H8V592"/>
<sequence length="247" mass="27016">MDIEHPSRRTIVTLVAVALLSLALDLVFGVFRTVRPGDSDSLHAVESVPLPPPNEAGDVSVEAAISDRRSRRQYEIEPLERHELGQLLWAAQGVTSRTSGYRAAPSAGALYPLELYVIVGSSGVDGLESGVYRYRPERHELSKREPGDIQSHLRAAALDQESVEAAAIDIVVCAVDERTTRKYGRRGERRYVPMEAGHAGENIYLQAESLGLATVSIGAFDDDSVRELAGAPTNQRPLYIFPVGRRD</sequence>
<keyword evidence="3" id="KW-1185">Reference proteome</keyword>
<feature type="domain" description="Nitroreductase" evidence="1">
    <location>
        <begin position="65"/>
        <end position="245"/>
    </location>
</feature>
<dbReference type="SUPFAM" id="SSF55469">
    <property type="entry name" value="FMN-dependent nitroreductase-like"/>
    <property type="match status" value="1"/>
</dbReference>
<evidence type="ECO:0000313" key="2">
    <source>
        <dbReference type="EMBL" id="SEP10586.1"/>
    </source>
</evidence>
<dbReference type="NCBIfam" id="TIGR03605">
    <property type="entry name" value="antibiot_sagB"/>
    <property type="match status" value="1"/>
</dbReference>
<dbReference type="InterPro" id="IPR020051">
    <property type="entry name" value="SagB-type_dehydrogenase"/>
</dbReference>
<dbReference type="GO" id="GO:0016491">
    <property type="term" value="F:oxidoreductase activity"/>
    <property type="evidence" value="ECO:0007669"/>
    <property type="project" value="InterPro"/>
</dbReference>
<proteinExistence type="predicted"/>
<gene>
    <name evidence="2" type="ORF">SAMN04487948_11453</name>
</gene>